<feature type="compositionally biased region" description="Low complexity" evidence="1">
    <location>
        <begin position="17"/>
        <end position="31"/>
    </location>
</feature>
<evidence type="ECO:0000313" key="2">
    <source>
        <dbReference type="EMBL" id="CAI9168317.1"/>
    </source>
</evidence>
<evidence type="ECO:0000313" key="3">
    <source>
        <dbReference type="Proteomes" id="UP001176941"/>
    </source>
</evidence>
<proteinExistence type="predicted"/>
<dbReference type="Proteomes" id="UP001176941">
    <property type="component" value="Chromosome 28"/>
</dbReference>
<gene>
    <name evidence="2" type="ORF">MRATA1EN1_LOCUS17279</name>
</gene>
<organism evidence="2 3">
    <name type="scientific">Rangifer tarandus platyrhynchus</name>
    <name type="common">Svalbard reindeer</name>
    <dbReference type="NCBI Taxonomy" id="3082113"/>
    <lineage>
        <taxon>Eukaryota</taxon>
        <taxon>Metazoa</taxon>
        <taxon>Chordata</taxon>
        <taxon>Craniata</taxon>
        <taxon>Vertebrata</taxon>
        <taxon>Euteleostomi</taxon>
        <taxon>Mammalia</taxon>
        <taxon>Eutheria</taxon>
        <taxon>Laurasiatheria</taxon>
        <taxon>Artiodactyla</taxon>
        <taxon>Ruminantia</taxon>
        <taxon>Pecora</taxon>
        <taxon>Cervidae</taxon>
        <taxon>Odocoileinae</taxon>
        <taxon>Rangifer</taxon>
    </lineage>
</organism>
<keyword evidence="3" id="KW-1185">Reference proteome</keyword>
<protein>
    <submittedName>
        <fullName evidence="2">Uncharacterized protein</fullName>
    </submittedName>
</protein>
<reference evidence="2" key="1">
    <citation type="submission" date="2023-04" db="EMBL/GenBank/DDBJ databases">
        <authorList>
            <consortium name="ELIXIR-Norway"/>
        </authorList>
    </citation>
    <scope>NUCLEOTIDE SEQUENCE [LARGE SCALE GENOMIC DNA]</scope>
</reference>
<name>A0ABN8Z3A2_RANTA</name>
<feature type="compositionally biased region" description="Basic and acidic residues" evidence="1">
    <location>
        <begin position="87"/>
        <end position="99"/>
    </location>
</feature>
<feature type="region of interest" description="Disordered" evidence="1">
    <location>
        <begin position="113"/>
        <end position="139"/>
    </location>
</feature>
<accession>A0ABN8Z3A2</accession>
<evidence type="ECO:0000256" key="1">
    <source>
        <dbReference type="SAM" id="MobiDB-lite"/>
    </source>
</evidence>
<dbReference type="EMBL" id="OX459964">
    <property type="protein sequence ID" value="CAI9168317.1"/>
    <property type="molecule type" value="Genomic_DNA"/>
</dbReference>
<feature type="region of interest" description="Disordered" evidence="1">
    <location>
        <begin position="75"/>
        <end position="99"/>
    </location>
</feature>
<feature type="region of interest" description="Disordered" evidence="1">
    <location>
        <begin position="1"/>
        <end position="39"/>
    </location>
</feature>
<sequence length="139" mass="15059">MNDGSSFCPEHRPPWKAGPEAGAGSEGAAPSLEARGPCPSPVSALRQLLKQCALFPLQLSYEGLGSLRNALRHHPGVRAEGPCTSRLAEDPDGPKKTEPHFRVWKRSSEHLPVPAYGVSGRMRGARPPLRDWPNLPLNN</sequence>